<dbReference type="AlphaFoldDB" id="A0A9P3LLB8"/>
<comment type="similarity">
    <text evidence="2">Belongs to the EAF7 family.</text>
</comment>
<feature type="region of interest" description="Disordered" evidence="7">
    <location>
        <begin position="104"/>
        <end position="225"/>
    </location>
</feature>
<reference evidence="8 9" key="1">
    <citation type="submission" date="2021-08" db="EMBL/GenBank/DDBJ databases">
        <title>Draft Genome Sequence of Phanerochaete sordida strain YK-624.</title>
        <authorList>
            <person name="Mori T."/>
            <person name="Dohra H."/>
            <person name="Suzuki T."/>
            <person name="Kawagishi H."/>
            <person name="Hirai H."/>
        </authorList>
    </citation>
    <scope>NUCLEOTIDE SEQUENCE [LARGE SCALE GENOMIC DNA]</scope>
    <source>
        <strain evidence="8 9">YK-624</strain>
    </source>
</reference>
<keyword evidence="5" id="KW-0804">Transcription</keyword>
<dbReference type="GO" id="GO:0006325">
    <property type="term" value="P:chromatin organization"/>
    <property type="evidence" value="ECO:0007669"/>
    <property type="project" value="UniProtKB-KW"/>
</dbReference>
<evidence type="ECO:0000256" key="5">
    <source>
        <dbReference type="ARBA" id="ARBA00023163"/>
    </source>
</evidence>
<comment type="subcellular location">
    <subcellularLocation>
        <location evidence="1">Nucleus</location>
    </subcellularLocation>
</comment>
<organism evidence="8 9">
    <name type="scientific">Phanerochaete sordida</name>
    <dbReference type="NCBI Taxonomy" id="48140"/>
    <lineage>
        <taxon>Eukaryota</taxon>
        <taxon>Fungi</taxon>
        <taxon>Dikarya</taxon>
        <taxon>Basidiomycota</taxon>
        <taxon>Agaricomycotina</taxon>
        <taxon>Agaricomycetes</taxon>
        <taxon>Polyporales</taxon>
        <taxon>Phanerochaetaceae</taxon>
        <taxon>Phanerochaete</taxon>
    </lineage>
</organism>
<evidence type="ECO:0000256" key="1">
    <source>
        <dbReference type="ARBA" id="ARBA00004123"/>
    </source>
</evidence>
<evidence type="ECO:0000256" key="4">
    <source>
        <dbReference type="ARBA" id="ARBA00023015"/>
    </source>
</evidence>
<evidence type="ECO:0000313" key="9">
    <source>
        <dbReference type="Proteomes" id="UP000703269"/>
    </source>
</evidence>
<comment type="caution">
    <text evidence="8">The sequence shown here is derived from an EMBL/GenBank/DDBJ whole genome shotgun (WGS) entry which is preliminary data.</text>
</comment>
<keyword evidence="9" id="KW-1185">Reference proteome</keyword>
<sequence length="225" mass="24782">MRARPVGMHRQFHVLAIRNYIHRATDRWVPPEELWRKLKECYDLDNLEALELDGFEVPGEKRPTPAVFAYPPTDPADNLQTHPYFRAEYALPDDPTIDAEISRRRMRASVSVDSGSPAPSPVHEKPAPSGRVSKRKKNQAQVKNMAGLVAGDSDSSALTQESGDESAAPTPTTNPDAGTEYADGEAEREQSPEAPKRKGKGRRNSTATRGKPGTSTRGGKKRKRG</sequence>
<protein>
    <submittedName>
        <fullName evidence="8">Chromatin modification-related protein EAF7-domain-containing protein</fullName>
    </submittedName>
</protein>
<gene>
    <name evidence="8" type="ORF">PsYK624_147610</name>
</gene>
<feature type="compositionally biased region" description="Polar residues" evidence="7">
    <location>
        <begin position="204"/>
        <end position="217"/>
    </location>
</feature>
<keyword evidence="3" id="KW-0156">Chromatin regulator</keyword>
<dbReference type="OrthoDB" id="5595141at2759"/>
<evidence type="ECO:0000256" key="7">
    <source>
        <dbReference type="SAM" id="MobiDB-lite"/>
    </source>
</evidence>
<evidence type="ECO:0000256" key="2">
    <source>
        <dbReference type="ARBA" id="ARBA00007117"/>
    </source>
</evidence>
<proteinExistence type="inferred from homology"/>
<dbReference type="InterPro" id="IPR012423">
    <property type="entry name" value="Eaf7/MRGBP"/>
</dbReference>
<dbReference type="GO" id="GO:0006357">
    <property type="term" value="P:regulation of transcription by RNA polymerase II"/>
    <property type="evidence" value="ECO:0007669"/>
    <property type="project" value="TreeGrafter"/>
</dbReference>
<keyword evidence="4" id="KW-0805">Transcription regulation</keyword>
<evidence type="ECO:0000313" key="8">
    <source>
        <dbReference type="EMBL" id="GJE98529.1"/>
    </source>
</evidence>
<evidence type="ECO:0000256" key="3">
    <source>
        <dbReference type="ARBA" id="ARBA00022853"/>
    </source>
</evidence>
<dbReference type="PANTHER" id="PTHR13581:SF5">
    <property type="entry name" value="MRG_MORF4L-BINDING PROTEIN"/>
    <property type="match status" value="1"/>
</dbReference>
<dbReference type="PANTHER" id="PTHR13581">
    <property type="entry name" value="MRG-BINDING PROTEIN"/>
    <property type="match status" value="1"/>
</dbReference>
<dbReference type="Pfam" id="PF07904">
    <property type="entry name" value="Eaf7"/>
    <property type="match status" value="1"/>
</dbReference>
<name>A0A9P3LLB8_9APHY</name>
<dbReference type="Proteomes" id="UP000703269">
    <property type="component" value="Unassembled WGS sequence"/>
</dbReference>
<dbReference type="GO" id="GO:0005634">
    <property type="term" value="C:nucleus"/>
    <property type="evidence" value="ECO:0007669"/>
    <property type="project" value="UniProtKB-SubCell"/>
</dbReference>
<accession>A0A9P3LLB8</accession>
<evidence type="ECO:0000256" key="6">
    <source>
        <dbReference type="ARBA" id="ARBA00023242"/>
    </source>
</evidence>
<dbReference type="EMBL" id="BPQB01000089">
    <property type="protein sequence ID" value="GJE98529.1"/>
    <property type="molecule type" value="Genomic_DNA"/>
</dbReference>
<keyword evidence="6" id="KW-0539">Nucleus</keyword>
<dbReference type="GO" id="GO:0035267">
    <property type="term" value="C:NuA4 histone acetyltransferase complex"/>
    <property type="evidence" value="ECO:0007669"/>
    <property type="project" value="TreeGrafter"/>
</dbReference>
<feature type="compositionally biased region" description="Basic and acidic residues" evidence="7">
    <location>
        <begin position="185"/>
        <end position="196"/>
    </location>
</feature>